<dbReference type="EMBL" id="PDUG01000002">
    <property type="protein sequence ID" value="PIC48018.1"/>
    <property type="molecule type" value="Genomic_DNA"/>
</dbReference>
<evidence type="ECO:0000313" key="3">
    <source>
        <dbReference type="Proteomes" id="UP000230233"/>
    </source>
</evidence>
<proteinExistence type="predicted"/>
<feature type="coiled-coil region" evidence="1">
    <location>
        <begin position="28"/>
        <end position="55"/>
    </location>
</feature>
<name>A0A2G5V8B0_9PELO</name>
<keyword evidence="1" id="KW-0175">Coiled coil</keyword>
<dbReference type="Proteomes" id="UP000230233">
    <property type="component" value="Chromosome II"/>
</dbReference>
<evidence type="ECO:0000256" key="1">
    <source>
        <dbReference type="SAM" id="Coils"/>
    </source>
</evidence>
<gene>
    <name evidence="2" type="primary">Cnig_chr_II.g7154</name>
    <name evidence="2" type="ORF">B9Z55_007154</name>
</gene>
<comment type="caution">
    <text evidence="2">The sequence shown here is derived from an EMBL/GenBank/DDBJ whole genome shotgun (WGS) entry which is preliminary data.</text>
</comment>
<organism evidence="2 3">
    <name type="scientific">Caenorhabditis nigoni</name>
    <dbReference type="NCBI Taxonomy" id="1611254"/>
    <lineage>
        <taxon>Eukaryota</taxon>
        <taxon>Metazoa</taxon>
        <taxon>Ecdysozoa</taxon>
        <taxon>Nematoda</taxon>
        <taxon>Chromadorea</taxon>
        <taxon>Rhabditida</taxon>
        <taxon>Rhabditina</taxon>
        <taxon>Rhabditomorpha</taxon>
        <taxon>Rhabditoidea</taxon>
        <taxon>Rhabditidae</taxon>
        <taxon>Peloderinae</taxon>
        <taxon>Caenorhabditis</taxon>
    </lineage>
</organism>
<sequence length="130" mass="14746">MDEQLLLEEENVIVDNVADQLITIAERLARMEVTIESIQQEIHQLEGQLKRKLEAKGKMLAKKRKLYCAICKLSGHETTKCRKGSAAQKIQWAMEQKCCLNCNMQHPGACNKPPACIKCQGMHLTAFHLQ</sequence>
<accession>A0A2G5V8B0</accession>
<dbReference type="AlphaFoldDB" id="A0A2G5V8B0"/>
<evidence type="ECO:0000313" key="2">
    <source>
        <dbReference type="EMBL" id="PIC48018.1"/>
    </source>
</evidence>
<reference evidence="3" key="1">
    <citation type="submission" date="2017-10" db="EMBL/GenBank/DDBJ databases">
        <title>Rapid genome shrinkage in a self-fertile nematode reveals novel sperm competition proteins.</title>
        <authorList>
            <person name="Yin D."/>
            <person name="Schwarz E.M."/>
            <person name="Thomas C.G."/>
            <person name="Felde R.L."/>
            <person name="Korf I.F."/>
            <person name="Cutter A.D."/>
            <person name="Schartner C.M."/>
            <person name="Ralston E.J."/>
            <person name="Meyer B.J."/>
            <person name="Haag E.S."/>
        </authorList>
    </citation>
    <scope>NUCLEOTIDE SEQUENCE [LARGE SCALE GENOMIC DNA]</scope>
    <source>
        <strain evidence="3">JU1422</strain>
    </source>
</reference>
<keyword evidence="3" id="KW-1185">Reference proteome</keyword>
<protein>
    <submittedName>
        <fullName evidence="2">Uncharacterized protein</fullName>
    </submittedName>
</protein>